<protein>
    <submittedName>
        <fullName evidence="1">Uncharacterized protein</fullName>
    </submittedName>
</protein>
<reference evidence="2" key="1">
    <citation type="journal article" date="2023" name="Int. J. Syst. Evol. Microbiol.">
        <title>Mesoterricola silvestris gen. nov., sp. nov., Mesoterricola sediminis sp. nov., Geothrix oryzae sp. nov., Geothrix edaphica sp. nov., Geothrix rubra sp. nov., and Geothrix limicola sp. nov., six novel members of Acidobacteriota isolated from soils.</title>
        <authorList>
            <person name="Itoh H."/>
            <person name="Sugisawa Y."/>
            <person name="Mise K."/>
            <person name="Xu Z."/>
            <person name="Kuniyasu M."/>
            <person name="Ushijima N."/>
            <person name="Kawano K."/>
            <person name="Kobayashi E."/>
            <person name="Shiratori Y."/>
            <person name="Masuda Y."/>
            <person name="Senoo K."/>
        </authorList>
    </citation>
    <scope>NUCLEOTIDE SEQUENCE [LARGE SCALE GENOMIC DNA]</scope>
    <source>
        <strain evidence="2">W79</strain>
    </source>
</reference>
<organism evidence="1 2">
    <name type="scientific">Mesoterricola silvestris</name>
    <dbReference type="NCBI Taxonomy" id="2927979"/>
    <lineage>
        <taxon>Bacteria</taxon>
        <taxon>Pseudomonadati</taxon>
        <taxon>Acidobacteriota</taxon>
        <taxon>Holophagae</taxon>
        <taxon>Holophagales</taxon>
        <taxon>Holophagaceae</taxon>
        <taxon>Mesoterricola</taxon>
    </lineage>
</organism>
<dbReference type="KEGG" id="msil:METEAL_36160"/>
<keyword evidence="2" id="KW-1185">Reference proteome</keyword>
<evidence type="ECO:0000313" key="2">
    <source>
        <dbReference type="Proteomes" id="UP001238179"/>
    </source>
</evidence>
<proteinExistence type="predicted"/>
<gene>
    <name evidence="1" type="ORF">METEAL_36160</name>
</gene>
<dbReference type="EMBL" id="AP027080">
    <property type="protein sequence ID" value="BDU74442.1"/>
    <property type="molecule type" value="Genomic_DNA"/>
</dbReference>
<accession>A0AA48GN31</accession>
<sequence length="215" mass="23919">MITGYNTDVRHGNRIFHVQTEDKGVANPKIETLIYVGGEILDSYRGTYEDLLAEFPLQEGVIQARMDDQHKSVIRDIKNGKYDTTPNDPLLAERSVFNDKPLDQAILEYLQQEGDTDTLEMVLDEPMLPKFGELFQVRIRARLCVSQNPVPGADVTIRLISSLKKATTLTTGRTDAEGQFTTKVELPPSQPGHCALLIACASEFGNDEIRALITA</sequence>
<evidence type="ECO:0000313" key="1">
    <source>
        <dbReference type="EMBL" id="BDU74442.1"/>
    </source>
</evidence>
<dbReference type="RefSeq" id="WP_316413118.1">
    <property type="nucleotide sequence ID" value="NZ_AP027080.1"/>
</dbReference>
<dbReference type="AlphaFoldDB" id="A0AA48GN31"/>
<dbReference type="Proteomes" id="UP001238179">
    <property type="component" value="Chromosome"/>
</dbReference>
<name>A0AA48GN31_9BACT</name>